<dbReference type="EMBL" id="GBXM01096760">
    <property type="protein sequence ID" value="JAH11817.1"/>
    <property type="molecule type" value="Transcribed_RNA"/>
</dbReference>
<reference evidence="1" key="1">
    <citation type="submission" date="2014-11" db="EMBL/GenBank/DDBJ databases">
        <authorList>
            <person name="Amaro Gonzalez C."/>
        </authorList>
    </citation>
    <scope>NUCLEOTIDE SEQUENCE</scope>
</reference>
<name>A0A0E9Q5P0_ANGAN</name>
<evidence type="ECO:0000313" key="1">
    <source>
        <dbReference type="EMBL" id="JAH11817.1"/>
    </source>
</evidence>
<protein>
    <submittedName>
        <fullName evidence="1">Uncharacterized protein</fullName>
    </submittedName>
</protein>
<proteinExistence type="predicted"/>
<reference evidence="1" key="2">
    <citation type="journal article" date="2015" name="Fish Shellfish Immunol.">
        <title>Early steps in the European eel (Anguilla anguilla)-Vibrio vulnificus interaction in the gills: Role of the RtxA13 toxin.</title>
        <authorList>
            <person name="Callol A."/>
            <person name="Pajuelo D."/>
            <person name="Ebbesson L."/>
            <person name="Teles M."/>
            <person name="MacKenzie S."/>
            <person name="Amaro C."/>
        </authorList>
    </citation>
    <scope>NUCLEOTIDE SEQUENCE</scope>
</reference>
<organism evidence="1">
    <name type="scientific">Anguilla anguilla</name>
    <name type="common">European freshwater eel</name>
    <name type="synonym">Muraena anguilla</name>
    <dbReference type="NCBI Taxonomy" id="7936"/>
    <lineage>
        <taxon>Eukaryota</taxon>
        <taxon>Metazoa</taxon>
        <taxon>Chordata</taxon>
        <taxon>Craniata</taxon>
        <taxon>Vertebrata</taxon>
        <taxon>Euteleostomi</taxon>
        <taxon>Actinopterygii</taxon>
        <taxon>Neopterygii</taxon>
        <taxon>Teleostei</taxon>
        <taxon>Anguilliformes</taxon>
        <taxon>Anguillidae</taxon>
        <taxon>Anguilla</taxon>
    </lineage>
</organism>
<accession>A0A0E9Q5P0</accession>
<sequence length="47" mass="5148">MAAHTHTCFFNSLYDSWPGSALGLKIPCNGSYSYDSYDLLRALESSG</sequence>
<dbReference type="AlphaFoldDB" id="A0A0E9Q5P0"/>